<proteinExistence type="predicted"/>
<gene>
    <name evidence="1" type="ORF">T4E_2885</name>
</gene>
<name>A0A0V0XXE7_TRIPS</name>
<sequence>MASRINRPSDGPLQVQQSLMIPNPLLWSSTSRTTMPWPSIAYSDHHSWPRSCTDETDSCQGIHRTGNEGDNSWLSFHPDCRNHVGNCCKALPVKEAPLPPPLQHSLAPTLMTNLADLIVTALNNKPVSKATHYVNNSNIVSNSLLLT</sequence>
<dbReference type="STRING" id="6337.A0A0V0XXE7"/>
<accession>A0A0V0XXE7</accession>
<organism evidence="1 2">
    <name type="scientific">Trichinella pseudospiralis</name>
    <name type="common">Parasitic roundworm</name>
    <dbReference type="NCBI Taxonomy" id="6337"/>
    <lineage>
        <taxon>Eukaryota</taxon>
        <taxon>Metazoa</taxon>
        <taxon>Ecdysozoa</taxon>
        <taxon>Nematoda</taxon>
        <taxon>Enoplea</taxon>
        <taxon>Dorylaimia</taxon>
        <taxon>Trichinellida</taxon>
        <taxon>Trichinellidae</taxon>
        <taxon>Trichinella</taxon>
    </lineage>
</organism>
<comment type="caution">
    <text evidence="1">The sequence shown here is derived from an EMBL/GenBank/DDBJ whole genome shotgun (WGS) entry which is preliminary data.</text>
</comment>
<evidence type="ECO:0000313" key="1">
    <source>
        <dbReference type="EMBL" id="KRX92756.1"/>
    </source>
</evidence>
<dbReference type="AlphaFoldDB" id="A0A0V0XXE7"/>
<dbReference type="Proteomes" id="UP000054815">
    <property type="component" value="Unassembled WGS sequence"/>
</dbReference>
<evidence type="ECO:0000313" key="2">
    <source>
        <dbReference type="Proteomes" id="UP000054815"/>
    </source>
</evidence>
<reference evidence="1 2" key="1">
    <citation type="submission" date="2015-01" db="EMBL/GenBank/DDBJ databases">
        <title>Evolution of Trichinella species and genotypes.</title>
        <authorList>
            <person name="Korhonen P.K."/>
            <person name="Edoardo P."/>
            <person name="Giuseppe L.R."/>
            <person name="Gasser R.B."/>
        </authorList>
    </citation>
    <scope>NUCLEOTIDE SEQUENCE [LARGE SCALE GENOMIC DNA]</scope>
    <source>
        <strain evidence="1">ISS141</strain>
    </source>
</reference>
<protein>
    <submittedName>
        <fullName evidence="1">Uncharacterized protein</fullName>
    </submittedName>
</protein>
<dbReference type="EMBL" id="JYDU01000104">
    <property type="protein sequence ID" value="KRX92756.1"/>
    <property type="molecule type" value="Genomic_DNA"/>
</dbReference>